<protein>
    <submittedName>
        <fullName evidence="1">Uncharacterized protein</fullName>
    </submittedName>
</protein>
<dbReference type="Proteomes" id="UP000531895">
    <property type="component" value="Unassembled WGS sequence"/>
</dbReference>
<evidence type="ECO:0000313" key="1">
    <source>
        <dbReference type="EMBL" id="MBA4546046.1"/>
    </source>
</evidence>
<organism evidence="1 2">
    <name type="scientific">Enterococcus lactis</name>
    <dbReference type="NCBI Taxonomy" id="357441"/>
    <lineage>
        <taxon>Bacteria</taxon>
        <taxon>Bacillati</taxon>
        <taxon>Bacillota</taxon>
        <taxon>Bacilli</taxon>
        <taxon>Lactobacillales</taxon>
        <taxon>Enterococcaceae</taxon>
        <taxon>Enterococcus</taxon>
    </lineage>
</organism>
<sequence>MKNELVDILNKRKKDVLLLENACQYANYENKLLLIGIIETLKMEILDLETVLQFQSSSFSVL</sequence>
<accession>A0A7W2AKM7</accession>
<reference evidence="1 2" key="1">
    <citation type="submission" date="2020-07" db="EMBL/GenBank/DDBJ databases">
        <authorList>
            <person name="Feng H."/>
        </authorList>
    </citation>
    <scope>NUCLEOTIDE SEQUENCE [LARGE SCALE GENOMIC DNA]</scope>
    <source>
        <strain evidence="2">s-7</strain>
    </source>
</reference>
<gene>
    <name evidence="1" type="ORF">H1Z91_06775</name>
</gene>
<dbReference type="RefSeq" id="WP_125028444.1">
    <property type="nucleotide sequence ID" value="NZ_BNJW01000011.1"/>
</dbReference>
<dbReference type="EMBL" id="JACEIT010000008">
    <property type="protein sequence ID" value="MBA4546046.1"/>
    <property type="molecule type" value="Genomic_DNA"/>
</dbReference>
<evidence type="ECO:0000313" key="2">
    <source>
        <dbReference type="Proteomes" id="UP000531895"/>
    </source>
</evidence>
<comment type="caution">
    <text evidence="1">The sequence shown here is derived from an EMBL/GenBank/DDBJ whole genome shotgun (WGS) entry which is preliminary data.</text>
</comment>
<dbReference type="AlphaFoldDB" id="A0A7W2AKM7"/>
<name>A0A7W2AKM7_9ENTE</name>
<proteinExistence type="predicted"/>